<organism evidence="4 5">
    <name type="scientific">Nocardioides plantarum</name>
    <dbReference type="NCBI Taxonomy" id="29299"/>
    <lineage>
        <taxon>Bacteria</taxon>
        <taxon>Bacillati</taxon>
        <taxon>Actinomycetota</taxon>
        <taxon>Actinomycetes</taxon>
        <taxon>Propionibacteriales</taxon>
        <taxon>Nocardioidaceae</taxon>
        <taxon>Nocardioides</taxon>
    </lineage>
</organism>
<protein>
    <submittedName>
        <fullName evidence="4">GIY-YIG nuclease family protein</fullName>
    </submittedName>
</protein>
<dbReference type="CDD" id="cd10456">
    <property type="entry name" value="GIY-YIG_UPF0213"/>
    <property type="match status" value="1"/>
</dbReference>
<dbReference type="SUPFAM" id="SSF82771">
    <property type="entry name" value="GIY-YIG endonuclease"/>
    <property type="match status" value="1"/>
</dbReference>
<dbReference type="RefSeq" id="WP_140011692.1">
    <property type="nucleotide sequence ID" value="NZ_JBHMDG010000010.1"/>
</dbReference>
<gene>
    <name evidence="4" type="ORF">ACFFRI_07990</name>
</gene>
<proteinExistence type="inferred from homology"/>
<comment type="similarity">
    <text evidence="1">Belongs to the UPF0213 family.</text>
</comment>
<dbReference type="InterPro" id="IPR050190">
    <property type="entry name" value="UPF0213_domain"/>
</dbReference>
<dbReference type="PANTHER" id="PTHR34477:SF1">
    <property type="entry name" value="UPF0213 PROTEIN YHBQ"/>
    <property type="match status" value="1"/>
</dbReference>
<feature type="compositionally biased region" description="Basic and acidic residues" evidence="2">
    <location>
        <begin position="94"/>
        <end position="112"/>
    </location>
</feature>
<keyword evidence="5" id="KW-1185">Reference proteome</keyword>
<dbReference type="Proteomes" id="UP001589750">
    <property type="component" value="Unassembled WGS sequence"/>
</dbReference>
<evidence type="ECO:0000259" key="3">
    <source>
        <dbReference type="PROSITE" id="PS50164"/>
    </source>
</evidence>
<evidence type="ECO:0000313" key="4">
    <source>
        <dbReference type="EMBL" id="MFB9312981.1"/>
    </source>
</evidence>
<evidence type="ECO:0000256" key="1">
    <source>
        <dbReference type="ARBA" id="ARBA00007435"/>
    </source>
</evidence>
<dbReference type="Pfam" id="PF01541">
    <property type="entry name" value="GIY-YIG"/>
    <property type="match status" value="1"/>
</dbReference>
<sequence length="112" mass="13177">MPWTYILRCADDSYYVGSTIDLERRLWEHSCSPDLGAAYTRRRRPVELVWAAQFDSIQQAFDFEKRVQGWGRKKREALIRGDFEALVPLSRRKAVQDRDATERGDRDERDGP</sequence>
<dbReference type="InterPro" id="IPR000305">
    <property type="entry name" value="GIY-YIG_endonuc"/>
</dbReference>
<dbReference type="PANTHER" id="PTHR34477">
    <property type="entry name" value="UPF0213 PROTEIN YHBQ"/>
    <property type="match status" value="1"/>
</dbReference>
<evidence type="ECO:0000256" key="2">
    <source>
        <dbReference type="SAM" id="MobiDB-lite"/>
    </source>
</evidence>
<dbReference type="InterPro" id="IPR035901">
    <property type="entry name" value="GIY-YIG_endonuc_sf"/>
</dbReference>
<feature type="domain" description="GIY-YIG" evidence="3">
    <location>
        <begin position="1"/>
        <end position="78"/>
    </location>
</feature>
<comment type="caution">
    <text evidence="4">The sequence shown here is derived from an EMBL/GenBank/DDBJ whole genome shotgun (WGS) entry which is preliminary data.</text>
</comment>
<accession>A0ABV5K8K3</accession>
<feature type="region of interest" description="Disordered" evidence="2">
    <location>
        <begin position="92"/>
        <end position="112"/>
    </location>
</feature>
<name>A0ABV5K8K3_9ACTN</name>
<reference evidence="4 5" key="1">
    <citation type="submission" date="2024-09" db="EMBL/GenBank/DDBJ databases">
        <authorList>
            <person name="Sun Q."/>
            <person name="Mori K."/>
        </authorList>
    </citation>
    <scope>NUCLEOTIDE SEQUENCE [LARGE SCALE GENOMIC DNA]</scope>
    <source>
        <strain evidence="4 5">JCM 9626</strain>
    </source>
</reference>
<dbReference type="PROSITE" id="PS50164">
    <property type="entry name" value="GIY_YIG"/>
    <property type="match status" value="1"/>
</dbReference>
<evidence type="ECO:0000313" key="5">
    <source>
        <dbReference type="Proteomes" id="UP001589750"/>
    </source>
</evidence>
<dbReference type="Gene3D" id="3.40.1440.10">
    <property type="entry name" value="GIY-YIG endonuclease"/>
    <property type="match status" value="1"/>
</dbReference>
<dbReference type="EMBL" id="JBHMDG010000010">
    <property type="protein sequence ID" value="MFB9312981.1"/>
    <property type="molecule type" value="Genomic_DNA"/>
</dbReference>